<reference evidence="1 2" key="1">
    <citation type="journal article" date="2008" name="PLoS ONE">
        <title>Environmental adaptation: genomic analysis of the piezotolerant and psychrotolerant deep-sea iron reducing bacterium Shewanella piezotolerans WP3.</title>
        <authorList>
            <person name="Wang F."/>
            <person name="Wang J."/>
            <person name="Jian H."/>
            <person name="Zhang B."/>
            <person name="Li S."/>
            <person name="Wang F."/>
            <person name="Zeng X."/>
            <person name="Gao L."/>
            <person name="Bartlett D.H."/>
            <person name="Yu J."/>
            <person name="Hu S."/>
            <person name="Xiao X."/>
        </authorList>
    </citation>
    <scope>NUCLEOTIDE SEQUENCE [LARGE SCALE GENOMIC DNA]</scope>
    <source>
        <strain evidence="2">WP3 / JCM 13877</strain>
    </source>
</reference>
<sequence length="72" mass="7995">MAISPSLWPTLAVESAEKELLENTNVENVNATVMNICRVILLILLCFIVKDLLKAKCIQVGFDIFSISIEQS</sequence>
<dbReference type="KEGG" id="swp:swp_4035"/>
<name>B8CSS9_SHEPW</name>
<keyword evidence="2" id="KW-1185">Reference proteome</keyword>
<dbReference type="AlphaFoldDB" id="B8CSS9"/>
<gene>
    <name evidence="1" type="ordered locus">swp_4035</name>
</gene>
<organism evidence="1 2">
    <name type="scientific">Shewanella piezotolerans (strain WP3 / JCM 13877)</name>
    <dbReference type="NCBI Taxonomy" id="225849"/>
    <lineage>
        <taxon>Bacteria</taxon>
        <taxon>Pseudomonadati</taxon>
        <taxon>Pseudomonadota</taxon>
        <taxon>Gammaproteobacteria</taxon>
        <taxon>Alteromonadales</taxon>
        <taxon>Shewanellaceae</taxon>
        <taxon>Shewanella</taxon>
    </lineage>
</organism>
<dbReference type="STRING" id="225849.swp_4035"/>
<accession>B8CSS9</accession>
<dbReference type="EMBL" id="CP000472">
    <property type="protein sequence ID" value="ACJ30705.1"/>
    <property type="molecule type" value="Genomic_DNA"/>
</dbReference>
<evidence type="ECO:0000313" key="1">
    <source>
        <dbReference type="EMBL" id="ACJ30705.1"/>
    </source>
</evidence>
<evidence type="ECO:0000313" key="2">
    <source>
        <dbReference type="Proteomes" id="UP000000753"/>
    </source>
</evidence>
<dbReference type="HOGENOM" id="CLU_2720098_0_0_6"/>
<dbReference type="Proteomes" id="UP000000753">
    <property type="component" value="Chromosome"/>
</dbReference>
<protein>
    <submittedName>
        <fullName evidence="1">Uncharacterized protein</fullName>
    </submittedName>
</protein>
<proteinExistence type="predicted"/>